<accession>A0A9P8V7X1</accession>
<name>A0A9P8V7X1_9PEZI</name>
<dbReference type="SUPFAM" id="SSF52047">
    <property type="entry name" value="RNI-like"/>
    <property type="match status" value="1"/>
</dbReference>
<dbReference type="Proteomes" id="UP000770015">
    <property type="component" value="Unassembled WGS sequence"/>
</dbReference>
<dbReference type="OrthoDB" id="2520703at2759"/>
<sequence>MPISDLPPELWLRIIESFCSHCNGEECVFRLHKTDLTDIARLCLVSKNLNHMATPILYHVPNSRKPSRLLRTLAAHPELARHVQELHPSLWTFDWPELDHVDNYPPSLMEDFERRLVYAREHLSEDVGDWDLESTVDDHILDAALIALLPNLTRISILSHYRSVCFGFEPSSLPNLRSVSIAHGDTESFLAPRCLKPLADAAPNIASLHLDMFGADSHEVGQDAFPVFPNVTSLMMERSLVTAPSWPFLLQAFPRLETMAFGGTWPSEYIDEDGYALDIQNAVALHCPHLRKLCVDYSDIEFMDDLDETDRTFDHGLASLKELEYLITDSKRIGNPVAEDGLGDVSGICIDALPASLRGLRILDEADYDPSDLGLALIDLAAKVSGRLPFLEKISIVRGKGSYELDDELRSAWDGTGVELTLDVTGTPELGVRDRTRQEWHWP</sequence>
<evidence type="ECO:0008006" key="3">
    <source>
        <dbReference type="Google" id="ProtNLM"/>
    </source>
</evidence>
<evidence type="ECO:0000313" key="1">
    <source>
        <dbReference type="EMBL" id="KAH6682383.1"/>
    </source>
</evidence>
<organism evidence="1 2">
    <name type="scientific">Plectosphaerella plurivora</name>
    <dbReference type="NCBI Taxonomy" id="936078"/>
    <lineage>
        <taxon>Eukaryota</taxon>
        <taxon>Fungi</taxon>
        <taxon>Dikarya</taxon>
        <taxon>Ascomycota</taxon>
        <taxon>Pezizomycotina</taxon>
        <taxon>Sordariomycetes</taxon>
        <taxon>Hypocreomycetidae</taxon>
        <taxon>Glomerellales</taxon>
        <taxon>Plectosphaerellaceae</taxon>
        <taxon>Plectosphaerella</taxon>
    </lineage>
</organism>
<dbReference type="Gene3D" id="3.80.10.10">
    <property type="entry name" value="Ribonuclease Inhibitor"/>
    <property type="match status" value="1"/>
</dbReference>
<protein>
    <recommendedName>
        <fullName evidence="3">F-box domain-containing protein</fullName>
    </recommendedName>
</protein>
<proteinExistence type="predicted"/>
<dbReference type="AlphaFoldDB" id="A0A9P8V7X1"/>
<gene>
    <name evidence="1" type="ORF">F5X68DRAFT_211638</name>
</gene>
<keyword evidence="2" id="KW-1185">Reference proteome</keyword>
<dbReference type="InterPro" id="IPR032675">
    <property type="entry name" value="LRR_dom_sf"/>
</dbReference>
<comment type="caution">
    <text evidence="1">The sequence shown here is derived from an EMBL/GenBank/DDBJ whole genome shotgun (WGS) entry which is preliminary data.</text>
</comment>
<dbReference type="EMBL" id="JAGSXJ010000018">
    <property type="protein sequence ID" value="KAH6682383.1"/>
    <property type="molecule type" value="Genomic_DNA"/>
</dbReference>
<evidence type="ECO:0000313" key="2">
    <source>
        <dbReference type="Proteomes" id="UP000770015"/>
    </source>
</evidence>
<reference evidence="1" key="1">
    <citation type="journal article" date="2021" name="Nat. Commun.">
        <title>Genetic determinants of endophytism in the Arabidopsis root mycobiome.</title>
        <authorList>
            <person name="Mesny F."/>
            <person name="Miyauchi S."/>
            <person name="Thiergart T."/>
            <person name="Pickel B."/>
            <person name="Atanasova L."/>
            <person name="Karlsson M."/>
            <person name="Huettel B."/>
            <person name="Barry K.W."/>
            <person name="Haridas S."/>
            <person name="Chen C."/>
            <person name="Bauer D."/>
            <person name="Andreopoulos W."/>
            <person name="Pangilinan J."/>
            <person name="LaButti K."/>
            <person name="Riley R."/>
            <person name="Lipzen A."/>
            <person name="Clum A."/>
            <person name="Drula E."/>
            <person name="Henrissat B."/>
            <person name="Kohler A."/>
            <person name="Grigoriev I.V."/>
            <person name="Martin F.M."/>
            <person name="Hacquard S."/>
        </authorList>
    </citation>
    <scope>NUCLEOTIDE SEQUENCE</scope>
    <source>
        <strain evidence="1">MPI-SDFR-AT-0117</strain>
    </source>
</reference>